<evidence type="ECO:0000259" key="2">
    <source>
        <dbReference type="Pfam" id="PF14258"/>
    </source>
</evidence>
<accession>A0A0H2ZGG2</accession>
<dbReference type="InterPro" id="IPR025646">
    <property type="entry name" value="DUF4350"/>
</dbReference>
<protein>
    <recommendedName>
        <fullName evidence="2">DUF4350 domain-containing protein</fullName>
    </recommendedName>
</protein>
<dbReference type="RefSeq" id="WP_003141221.1">
    <property type="nucleotide sequence ID" value="NC_008463.1"/>
</dbReference>
<dbReference type="AlphaFoldDB" id="A0A0H2ZGG2"/>
<evidence type="ECO:0000256" key="1">
    <source>
        <dbReference type="SAM" id="MobiDB-lite"/>
    </source>
</evidence>
<sequence>MMSRRARFLLLAVLLLLAGLLAIFLASRLQPYTETIDLGPSPEARRNPYLAAELFLRKQGVTVSRADGLEVLKELPPSGHTLLLLGSRSGMTPGQARRLLQWSEQGGHLVLIAERLWDEDEKKSGDLLLDSLDIRQYLTEDFDDSQDRASEETADADADADEGSVDDHATEAPPEEAAGEEEEPADSVPDYSALTRLYLENERSPAYIGFDPDYHLYDPQNHAYAWANSGDATHLLQMQHGKGLVTVLTDAWIWQNRNIEQYDNAWLLWYLTQDNQVTLLYRAERDSLATLLARHFPEALAAALLLLLAGLWRAGLRQGPLQPVASRSRRQLEEHLRAGADFLLRQRGHVALLHGLQRDILRRARRRHPGFEQLGVAEQWQILGRMTRLPPSAISQAMRPYPAQRLSAADFTRQVAHLQSLRNAL</sequence>
<dbReference type="EMBL" id="CP000438">
    <property type="protein sequence ID" value="ABJ13591.1"/>
    <property type="molecule type" value="Genomic_DNA"/>
</dbReference>
<evidence type="ECO:0000313" key="3">
    <source>
        <dbReference type="EMBL" id="ABJ13591.1"/>
    </source>
</evidence>
<feature type="compositionally biased region" description="Acidic residues" evidence="1">
    <location>
        <begin position="173"/>
        <end position="185"/>
    </location>
</feature>
<dbReference type="HOGENOM" id="CLU_037741_0_0_6"/>
<reference evidence="3 4" key="1">
    <citation type="journal article" date="2006" name="Genome Biol.">
        <title>Genomic analysis reveals that Pseudomonas aeruginosa virulence is combinatorial.</title>
        <authorList>
            <person name="Lee D.G."/>
            <person name="Urbach J.M."/>
            <person name="Wu G."/>
            <person name="Liberati N.T."/>
            <person name="Feinbaum R.L."/>
            <person name="Miyata S."/>
            <person name="Diggins L.T."/>
            <person name="He J."/>
            <person name="Saucier M."/>
            <person name="Deziel E."/>
            <person name="Friedman L."/>
            <person name="Li L."/>
            <person name="Grills G."/>
            <person name="Montgomery K."/>
            <person name="Kucherlapati R."/>
            <person name="Rahme L.G."/>
            <person name="Ausubel F.M."/>
        </authorList>
    </citation>
    <scope>NUCLEOTIDE SEQUENCE [LARGE SCALE GENOMIC DNA]</scope>
    <source>
        <strain evidence="3 4">UCBPP-PA14</strain>
    </source>
</reference>
<dbReference type="Proteomes" id="UP000000653">
    <property type="component" value="Chromosome"/>
</dbReference>
<organism evidence="3 4">
    <name type="scientific">Pseudomonas aeruginosa (strain UCBPP-PA14)</name>
    <dbReference type="NCBI Taxonomy" id="208963"/>
    <lineage>
        <taxon>Bacteria</taxon>
        <taxon>Pseudomonadati</taxon>
        <taxon>Pseudomonadota</taxon>
        <taxon>Gammaproteobacteria</taxon>
        <taxon>Pseudomonadales</taxon>
        <taxon>Pseudomonadaceae</taxon>
        <taxon>Pseudomonas</taxon>
    </lineage>
</organism>
<dbReference type="Pfam" id="PF14258">
    <property type="entry name" value="DUF4350"/>
    <property type="match status" value="1"/>
</dbReference>
<proteinExistence type="predicted"/>
<gene>
    <name evidence="3" type="ordered locus">PA14_56140</name>
</gene>
<feature type="compositionally biased region" description="Acidic residues" evidence="1">
    <location>
        <begin position="152"/>
        <end position="164"/>
    </location>
</feature>
<dbReference type="KEGG" id="pau:PA14_56140"/>
<feature type="domain" description="DUF4350" evidence="2">
    <location>
        <begin position="43"/>
        <end position="272"/>
    </location>
</feature>
<dbReference type="BioCyc" id="PAER208963:G1G74-4735-MONOMER"/>
<feature type="region of interest" description="Disordered" evidence="1">
    <location>
        <begin position="143"/>
        <end position="187"/>
    </location>
</feature>
<evidence type="ECO:0000313" key="4">
    <source>
        <dbReference type="Proteomes" id="UP000000653"/>
    </source>
</evidence>
<name>A0A0H2ZGG2_PSEAB</name>